<reference evidence="2 3" key="1">
    <citation type="journal article" date="2016" name="Mol. Biol. Evol.">
        <title>Genome-Wide Survey of Gut Fungi (Harpellales) Reveals the First Horizontally Transferred Ubiquitin Gene from a Mosquito Host.</title>
        <authorList>
            <person name="Wang Y."/>
            <person name="White M.M."/>
            <person name="Kvist S."/>
            <person name="Moncalvo J.M."/>
        </authorList>
    </citation>
    <scope>NUCLEOTIDE SEQUENCE [LARGE SCALE GENOMIC DNA]</scope>
    <source>
        <strain evidence="2 3">ALG-7-W6</strain>
    </source>
</reference>
<dbReference type="AlphaFoldDB" id="A0A1R0GRU7"/>
<feature type="region of interest" description="Disordered" evidence="1">
    <location>
        <begin position="64"/>
        <end position="100"/>
    </location>
</feature>
<protein>
    <submittedName>
        <fullName evidence="2">Uncharacterized protein</fullName>
    </submittedName>
</protein>
<dbReference type="Proteomes" id="UP000187455">
    <property type="component" value="Unassembled WGS sequence"/>
</dbReference>
<evidence type="ECO:0000313" key="2">
    <source>
        <dbReference type="EMBL" id="OLY79627.1"/>
    </source>
</evidence>
<proteinExistence type="predicted"/>
<comment type="caution">
    <text evidence="2">The sequence shown here is derived from an EMBL/GenBank/DDBJ whole genome shotgun (WGS) entry which is preliminary data.</text>
</comment>
<feature type="non-terminal residue" evidence="2">
    <location>
        <position position="118"/>
    </location>
</feature>
<keyword evidence="3" id="KW-1185">Reference proteome</keyword>
<gene>
    <name evidence="2" type="ORF">AYI68_g6295</name>
</gene>
<accession>A0A1R0GRU7</accession>
<feature type="compositionally biased region" description="Basic and acidic residues" evidence="1">
    <location>
        <begin position="64"/>
        <end position="74"/>
    </location>
</feature>
<name>A0A1R0GRU7_9FUNG</name>
<evidence type="ECO:0000256" key="1">
    <source>
        <dbReference type="SAM" id="MobiDB-lite"/>
    </source>
</evidence>
<organism evidence="2 3">
    <name type="scientific">Smittium mucronatum</name>
    <dbReference type="NCBI Taxonomy" id="133383"/>
    <lineage>
        <taxon>Eukaryota</taxon>
        <taxon>Fungi</taxon>
        <taxon>Fungi incertae sedis</taxon>
        <taxon>Zoopagomycota</taxon>
        <taxon>Kickxellomycotina</taxon>
        <taxon>Harpellomycetes</taxon>
        <taxon>Harpellales</taxon>
        <taxon>Legeriomycetaceae</taxon>
        <taxon>Smittium</taxon>
    </lineage>
</organism>
<dbReference type="EMBL" id="LSSL01004232">
    <property type="protein sequence ID" value="OLY79627.1"/>
    <property type="molecule type" value="Genomic_DNA"/>
</dbReference>
<sequence>MLSALLLALSSPPPNRDLTAGNAPLLRLSTLRLFLPVLKTLSVFTAPTVEIICENLTWGLGQEFKESPSKEDTKSSITGLPTKLNNGSKSLPSAGTSVEKDAEASLSLYFATSRQAST</sequence>
<feature type="compositionally biased region" description="Polar residues" evidence="1">
    <location>
        <begin position="75"/>
        <end position="96"/>
    </location>
</feature>
<evidence type="ECO:0000313" key="3">
    <source>
        <dbReference type="Proteomes" id="UP000187455"/>
    </source>
</evidence>